<feature type="domain" description="Ig-like" evidence="6">
    <location>
        <begin position="15"/>
        <end position="126"/>
    </location>
</feature>
<dbReference type="HOGENOM" id="CLU_051023_3_0_1"/>
<feature type="chain" id="PRO_5032881506" description="Ig-like domain-containing protein" evidence="5">
    <location>
        <begin position="19"/>
        <end position="219"/>
    </location>
</feature>
<sequence>MRLLPLLCCTALCLPGRAVRGPGTVVGYIGESLSVSCSYQKGYEKYPKYWCYPGRLNTCLYKTHIVITSEKQPWAQWHRTSIRDNRTERVFTVTMRDLTAGDAGTYRCGVQTSLWQKDVADMVRVTVFSGQADTALPRTTTQPLPMGANAPIGTPAPATYTAPGTDTAPDHRCSLPLFPLLAGLQMLALLAMSAAVLWLNLRSGCTRSRPAAPHRFFPQ</sequence>
<evidence type="ECO:0000256" key="4">
    <source>
        <dbReference type="SAM" id="Phobius"/>
    </source>
</evidence>
<proteinExistence type="predicted"/>
<evidence type="ECO:0000256" key="2">
    <source>
        <dbReference type="ARBA" id="ARBA00022692"/>
    </source>
</evidence>
<dbReference type="AlphaFoldDB" id="G1NAB8"/>
<dbReference type="InterPro" id="IPR013106">
    <property type="entry name" value="Ig_V-set"/>
</dbReference>
<dbReference type="InterPro" id="IPR050671">
    <property type="entry name" value="CD300_family_receptors"/>
</dbReference>
<dbReference type="Bgee" id="ENSMGAG00000009172">
    <property type="expression patterns" value="Expressed in spleen and 13 other cell types or tissues"/>
</dbReference>
<dbReference type="PANTHER" id="PTHR11860">
    <property type="entry name" value="POLYMERIC-IMMUNOGLOBULIN RECEPTOR"/>
    <property type="match status" value="1"/>
</dbReference>
<evidence type="ECO:0000313" key="7">
    <source>
        <dbReference type="Ensembl" id="ENSMGAP00000009448.3"/>
    </source>
</evidence>
<evidence type="ECO:0000256" key="3">
    <source>
        <dbReference type="ARBA" id="ARBA00023136"/>
    </source>
</evidence>
<name>G1NAB8_MELGA</name>
<dbReference type="InParanoid" id="G1NAB8"/>
<dbReference type="InterPro" id="IPR007110">
    <property type="entry name" value="Ig-like_dom"/>
</dbReference>
<accession>G1NAB8</accession>
<reference evidence="7 8" key="1">
    <citation type="journal article" date="2010" name="PLoS Biol.">
        <title>Multi-platform next-generation sequencing of the domestic turkey (Meleagris gallopavo): genome assembly and analysis.</title>
        <authorList>
            <person name="Dalloul R.A."/>
            <person name="Long J.A."/>
            <person name="Zimin A.V."/>
            <person name="Aslam L."/>
            <person name="Beal K."/>
            <person name="Blomberg L.A."/>
            <person name="Bouffard P."/>
            <person name="Burt D.W."/>
            <person name="Crasta O."/>
            <person name="Crooijmans R.P."/>
            <person name="Cooper K."/>
            <person name="Coulombe R.A."/>
            <person name="De S."/>
            <person name="Delany M.E."/>
            <person name="Dodgson J.B."/>
            <person name="Dong J.J."/>
            <person name="Evans C."/>
            <person name="Frederickson K.M."/>
            <person name="Flicek P."/>
            <person name="Florea L."/>
            <person name="Folkerts O."/>
            <person name="Groenen M.A."/>
            <person name="Harkins T.T."/>
            <person name="Herrero J."/>
            <person name="Hoffmann S."/>
            <person name="Megens H.J."/>
            <person name="Jiang A."/>
            <person name="de Jong P."/>
            <person name="Kaiser P."/>
            <person name="Kim H."/>
            <person name="Kim K.W."/>
            <person name="Kim S."/>
            <person name="Langenberger D."/>
            <person name="Lee M.K."/>
            <person name="Lee T."/>
            <person name="Mane S."/>
            <person name="Marcais G."/>
            <person name="Marz M."/>
            <person name="McElroy A.P."/>
            <person name="Modise T."/>
            <person name="Nefedov M."/>
            <person name="Notredame C."/>
            <person name="Paton I.R."/>
            <person name="Payne W.S."/>
            <person name="Pertea G."/>
            <person name="Prickett D."/>
            <person name="Puiu D."/>
            <person name="Qioa D."/>
            <person name="Raineri E."/>
            <person name="Ruffier M."/>
            <person name="Salzberg S.L."/>
            <person name="Schatz M.C."/>
            <person name="Scheuring C."/>
            <person name="Schmidt C.J."/>
            <person name="Schroeder S."/>
            <person name="Searle S.M."/>
            <person name="Smith E.J."/>
            <person name="Smith J."/>
            <person name="Sonstegard T.S."/>
            <person name="Stadler P.F."/>
            <person name="Tafer H."/>
            <person name="Tu Z.J."/>
            <person name="Van Tassell C.P."/>
            <person name="Vilella A.J."/>
            <person name="Williams K.P."/>
            <person name="Yorke J.A."/>
            <person name="Zhang L."/>
            <person name="Zhang H.B."/>
            <person name="Zhang X."/>
            <person name="Zhang Y."/>
            <person name="Reed K.M."/>
        </authorList>
    </citation>
    <scope>NUCLEOTIDE SEQUENCE [LARGE SCALE GENOMIC DNA]</scope>
</reference>
<keyword evidence="3 4" id="KW-0472">Membrane</keyword>
<dbReference type="InterPro" id="IPR036179">
    <property type="entry name" value="Ig-like_dom_sf"/>
</dbReference>
<dbReference type="Proteomes" id="UP000001645">
    <property type="component" value="Chromosome 20"/>
</dbReference>
<dbReference type="CDD" id="cd05716">
    <property type="entry name" value="IgV_pIgR_like"/>
    <property type="match status" value="1"/>
</dbReference>
<dbReference type="SMART" id="SM00409">
    <property type="entry name" value="IG"/>
    <property type="match status" value="1"/>
</dbReference>
<reference evidence="7" key="3">
    <citation type="submission" date="2025-09" db="UniProtKB">
        <authorList>
            <consortium name="Ensembl"/>
        </authorList>
    </citation>
    <scope>IDENTIFICATION</scope>
</reference>
<keyword evidence="4" id="KW-1133">Transmembrane helix</keyword>
<dbReference type="GO" id="GO:0004888">
    <property type="term" value="F:transmembrane signaling receptor activity"/>
    <property type="evidence" value="ECO:0007669"/>
    <property type="project" value="TreeGrafter"/>
</dbReference>
<dbReference type="PANTHER" id="PTHR11860:SF87">
    <property type="entry name" value="CMRF35-LIKE MOLECULE 8"/>
    <property type="match status" value="1"/>
</dbReference>
<evidence type="ECO:0000313" key="8">
    <source>
        <dbReference type="Proteomes" id="UP000001645"/>
    </source>
</evidence>
<dbReference type="Ensembl" id="ENSMGAT00000010270.3">
    <property type="protein sequence ID" value="ENSMGAP00000009448.3"/>
    <property type="gene ID" value="ENSMGAG00000009172.3"/>
</dbReference>
<dbReference type="SUPFAM" id="SSF48726">
    <property type="entry name" value="Immunoglobulin"/>
    <property type="match status" value="1"/>
</dbReference>
<dbReference type="GeneTree" id="ENSGT00940000154332"/>
<dbReference type="Pfam" id="PF07686">
    <property type="entry name" value="V-set"/>
    <property type="match status" value="1"/>
</dbReference>
<evidence type="ECO:0000256" key="5">
    <source>
        <dbReference type="SAM" id="SignalP"/>
    </source>
</evidence>
<dbReference type="InterPro" id="IPR003599">
    <property type="entry name" value="Ig_sub"/>
</dbReference>
<dbReference type="Gene3D" id="2.60.40.10">
    <property type="entry name" value="Immunoglobulins"/>
    <property type="match status" value="1"/>
</dbReference>
<keyword evidence="2 4" id="KW-0812">Transmembrane</keyword>
<feature type="transmembrane region" description="Helical" evidence="4">
    <location>
        <begin position="177"/>
        <end position="199"/>
    </location>
</feature>
<comment type="subcellular location">
    <subcellularLocation>
        <location evidence="1">Membrane</location>
    </subcellularLocation>
</comment>
<keyword evidence="8" id="KW-1185">Reference proteome</keyword>
<protein>
    <recommendedName>
        <fullName evidence="6">Ig-like domain-containing protein</fullName>
    </recommendedName>
</protein>
<evidence type="ECO:0000259" key="6">
    <source>
        <dbReference type="PROSITE" id="PS50835"/>
    </source>
</evidence>
<evidence type="ECO:0000256" key="1">
    <source>
        <dbReference type="ARBA" id="ARBA00004370"/>
    </source>
</evidence>
<dbReference type="PROSITE" id="PS50835">
    <property type="entry name" value="IG_LIKE"/>
    <property type="match status" value="1"/>
</dbReference>
<feature type="signal peptide" evidence="5">
    <location>
        <begin position="1"/>
        <end position="18"/>
    </location>
</feature>
<dbReference type="GO" id="GO:0005886">
    <property type="term" value="C:plasma membrane"/>
    <property type="evidence" value="ECO:0007669"/>
    <property type="project" value="TreeGrafter"/>
</dbReference>
<reference evidence="7" key="2">
    <citation type="submission" date="2025-08" db="UniProtKB">
        <authorList>
            <consortium name="Ensembl"/>
        </authorList>
    </citation>
    <scope>IDENTIFICATION</scope>
</reference>
<organism evidence="7 8">
    <name type="scientific">Meleagris gallopavo</name>
    <name type="common">Wild turkey</name>
    <dbReference type="NCBI Taxonomy" id="9103"/>
    <lineage>
        <taxon>Eukaryota</taxon>
        <taxon>Metazoa</taxon>
        <taxon>Chordata</taxon>
        <taxon>Craniata</taxon>
        <taxon>Vertebrata</taxon>
        <taxon>Euteleostomi</taxon>
        <taxon>Archelosauria</taxon>
        <taxon>Archosauria</taxon>
        <taxon>Dinosauria</taxon>
        <taxon>Saurischia</taxon>
        <taxon>Theropoda</taxon>
        <taxon>Coelurosauria</taxon>
        <taxon>Aves</taxon>
        <taxon>Neognathae</taxon>
        <taxon>Galloanserae</taxon>
        <taxon>Galliformes</taxon>
        <taxon>Phasianidae</taxon>
        <taxon>Meleagridinae</taxon>
        <taxon>Meleagris</taxon>
    </lineage>
</organism>
<dbReference type="InterPro" id="IPR013783">
    <property type="entry name" value="Ig-like_fold"/>
</dbReference>
<keyword evidence="5" id="KW-0732">Signal</keyword>